<accession>A0A0A9BC59</accession>
<dbReference type="EMBL" id="GBRH01236974">
    <property type="protein sequence ID" value="JAD60921.1"/>
    <property type="molecule type" value="Transcribed_RNA"/>
</dbReference>
<protein>
    <submittedName>
        <fullName evidence="1">Uncharacterized protein</fullName>
    </submittedName>
</protein>
<evidence type="ECO:0000313" key="1">
    <source>
        <dbReference type="EMBL" id="JAD60921.1"/>
    </source>
</evidence>
<name>A0A0A9BC59_ARUDO</name>
<reference evidence="1" key="2">
    <citation type="journal article" date="2015" name="Data Brief">
        <title>Shoot transcriptome of the giant reed, Arundo donax.</title>
        <authorList>
            <person name="Barrero R.A."/>
            <person name="Guerrero F.D."/>
            <person name="Moolhuijzen P."/>
            <person name="Goolsby J.A."/>
            <person name="Tidwell J."/>
            <person name="Bellgard S.E."/>
            <person name="Bellgard M.I."/>
        </authorList>
    </citation>
    <scope>NUCLEOTIDE SEQUENCE</scope>
    <source>
        <tissue evidence="1">Shoot tissue taken approximately 20 cm above the soil surface</tissue>
    </source>
</reference>
<sequence>MSFTNYLTWSVAKKIYSIYSTVESFQKNPKIGGVICQHGSLIGISVV</sequence>
<organism evidence="1">
    <name type="scientific">Arundo donax</name>
    <name type="common">Giant reed</name>
    <name type="synonym">Donax arundinaceus</name>
    <dbReference type="NCBI Taxonomy" id="35708"/>
    <lineage>
        <taxon>Eukaryota</taxon>
        <taxon>Viridiplantae</taxon>
        <taxon>Streptophyta</taxon>
        <taxon>Embryophyta</taxon>
        <taxon>Tracheophyta</taxon>
        <taxon>Spermatophyta</taxon>
        <taxon>Magnoliopsida</taxon>
        <taxon>Liliopsida</taxon>
        <taxon>Poales</taxon>
        <taxon>Poaceae</taxon>
        <taxon>PACMAD clade</taxon>
        <taxon>Arundinoideae</taxon>
        <taxon>Arundineae</taxon>
        <taxon>Arundo</taxon>
    </lineage>
</organism>
<dbReference type="AlphaFoldDB" id="A0A0A9BC59"/>
<proteinExistence type="predicted"/>
<reference evidence="1" key="1">
    <citation type="submission" date="2014-09" db="EMBL/GenBank/DDBJ databases">
        <authorList>
            <person name="Magalhaes I.L.F."/>
            <person name="Oliveira U."/>
            <person name="Santos F.R."/>
            <person name="Vidigal T.H.D.A."/>
            <person name="Brescovit A.D."/>
            <person name="Santos A.J."/>
        </authorList>
    </citation>
    <scope>NUCLEOTIDE SEQUENCE</scope>
    <source>
        <tissue evidence="1">Shoot tissue taken approximately 20 cm above the soil surface</tissue>
    </source>
</reference>